<dbReference type="EMBL" id="JXJN01000779">
    <property type="status" value="NOT_ANNOTATED_CDS"/>
    <property type="molecule type" value="Genomic_DNA"/>
</dbReference>
<dbReference type="Proteomes" id="UP000092460">
    <property type="component" value="Unassembled WGS sequence"/>
</dbReference>
<keyword evidence="1" id="KW-0812">Transmembrane</keyword>
<name>A0A1B0ANB5_9MUSC</name>
<dbReference type="VEuPathDB" id="VectorBase:GPPI002794"/>
<organism evidence="2 3">
    <name type="scientific">Glossina palpalis gambiensis</name>
    <dbReference type="NCBI Taxonomy" id="67801"/>
    <lineage>
        <taxon>Eukaryota</taxon>
        <taxon>Metazoa</taxon>
        <taxon>Ecdysozoa</taxon>
        <taxon>Arthropoda</taxon>
        <taxon>Hexapoda</taxon>
        <taxon>Insecta</taxon>
        <taxon>Pterygota</taxon>
        <taxon>Neoptera</taxon>
        <taxon>Endopterygota</taxon>
        <taxon>Diptera</taxon>
        <taxon>Brachycera</taxon>
        <taxon>Muscomorpha</taxon>
        <taxon>Hippoboscoidea</taxon>
        <taxon>Glossinidae</taxon>
        <taxon>Glossina</taxon>
    </lineage>
</organism>
<dbReference type="AlphaFoldDB" id="A0A1B0ANB5"/>
<evidence type="ECO:0000313" key="2">
    <source>
        <dbReference type="EnsemblMetazoa" id="GPPI002794-PA"/>
    </source>
</evidence>
<keyword evidence="3" id="KW-1185">Reference proteome</keyword>
<feature type="transmembrane region" description="Helical" evidence="1">
    <location>
        <begin position="23"/>
        <end position="41"/>
    </location>
</feature>
<accession>A0A1B0ANB5</accession>
<proteinExistence type="predicted"/>
<reference evidence="3" key="1">
    <citation type="submission" date="2015-01" db="EMBL/GenBank/DDBJ databases">
        <authorList>
            <person name="Aksoy S."/>
            <person name="Warren W."/>
            <person name="Wilson R.K."/>
        </authorList>
    </citation>
    <scope>NUCLEOTIDE SEQUENCE [LARGE SCALE GENOMIC DNA]</scope>
    <source>
        <strain evidence="3">IAEA</strain>
    </source>
</reference>
<evidence type="ECO:0000313" key="3">
    <source>
        <dbReference type="Proteomes" id="UP000092460"/>
    </source>
</evidence>
<dbReference type="EnsemblMetazoa" id="GPPI002794-RA">
    <property type="protein sequence ID" value="GPPI002794-PA"/>
    <property type="gene ID" value="GPPI002794"/>
</dbReference>
<evidence type="ECO:0000256" key="1">
    <source>
        <dbReference type="SAM" id="Phobius"/>
    </source>
</evidence>
<protein>
    <submittedName>
        <fullName evidence="2">Uncharacterized protein</fullName>
    </submittedName>
</protein>
<reference evidence="2" key="2">
    <citation type="submission" date="2020-05" db="UniProtKB">
        <authorList>
            <consortium name="EnsemblMetazoa"/>
        </authorList>
    </citation>
    <scope>IDENTIFICATION</scope>
    <source>
        <strain evidence="2">IAEA</strain>
    </source>
</reference>
<keyword evidence="1" id="KW-0472">Membrane</keyword>
<keyword evidence="1" id="KW-1133">Transmembrane helix</keyword>
<sequence length="155" mass="18005">MGYELAERAYANMNKMSIYLKRSFYSTLFIVALAVFLCNNIDIEGSSKIVSFHPRSDVQKTTTTERAFSMLMLMLMQQTKETLFMSIDWGLCGFIAVVEAPYDSLSVEWKIFRLPNGKKKINKYFLGRIELLIQYSDEGFQHRAKLSEDMYIFAD</sequence>